<evidence type="ECO:0000313" key="3">
    <source>
        <dbReference type="EMBL" id="QGG94042.1"/>
    </source>
</evidence>
<name>A0A5Q2RGT8_9ACTN</name>
<accession>A0A5Q2RGT8</accession>
<feature type="domain" description="AMP-dependent synthetase/ligase" evidence="2">
    <location>
        <begin position="92"/>
        <end position="360"/>
    </location>
</feature>
<dbReference type="Pfam" id="PF00501">
    <property type="entry name" value="AMP-binding"/>
    <property type="match status" value="1"/>
</dbReference>
<dbReference type="PROSITE" id="PS00455">
    <property type="entry name" value="AMP_BINDING"/>
    <property type="match status" value="1"/>
</dbReference>
<dbReference type="Gene3D" id="3.40.50.12780">
    <property type="entry name" value="N-terminal domain of ligase-like"/>
    <property type="match status" value="1"/>
</dbReference>
<dbReference type="InterPro" id="IPR042099">
    <property type="entry name" value="ANL_N_sf"/>
</dbReference>
<dbReference type="SUPFAM" id="SSF56801">
    <property type="entry name" value="Acetyl-CoA synthetase-like"/>
    <property type="match status" value="1"/>
</dbReference>
<dbReference type="InterPro" id="IPR050237">
    <property type="entry name" value="ATP-dep_AMP-bd_enzyme"/>
</dbReference>
<dbReference type="PANTHER" id="PTHR43767:SF1">
    <property type="entry name" value="NONRIBOSOMAL PEPTIDE SYNTHASE PES1 (EUROFUNG)-RELATED"/>
    <property type="match status" value="1"/>
</dbReference>
<evidence type="ECO:0000313" key="4">
    <source>
        <dbReference type="Proteomes" id="UP000334019"/>
    </source>
</evidence>
<keyword evidence="4" id="KW-1185">Reference proteome</keyword>
<feature type="compositionally biased region" description="Basic and acidic residues" evidence="1">
    <location>
        <begin position="12"/>
        <end position="24"/>
    </location>
</feature>
<protein>
    <submittedName>
        <fullName evidence="3">AMP-binding protein</fullName>
    </submittedName>
</protein>
<reference evidence="3 4" key="1">
    <citation type="submission" date="2019-11" db="EMBL/GenBank/DDBJ databases">
        <authorList>
            <person name="He Y."/>
        </authorList>
    </citation>
    <scope>NUCLEOTIDE SEQUENCE [LARGE SCALE GENOMIC DNA]</scope>
    <source>
        <strain evidence="3 4">SCSIO 58843</strain>
    </source>
</reference>
<dbReference type="KEGG" id="atq:GH723_02375"/>
<organism evidence="3 4">
    <name type="scientific">Actinomarinicola tropica</name>
    <dbReference type="NCBI Taxonomy" id="2789776"/>
    <lineage>
        <taxon>Bacteria</taxon>
        <taxon>Bacillati</taxon>
        <taxon>Actinomycetota</taxon>
        <taxon>Acidimicrobiia</taxon>
        <taxon>Acidimicrobiales</taxon>
        <taxon>Iamiaceae</taxon>
        <taxon>Actinomarinicola</taxon>
    </lineage>
</organism>
<sequence>MTPGRGPGSSQGEDRGPALRERVGGRRRRLPGGDGHRPGGPPDLLRRLRRPCRPVRRGDGGGRPRPGHQGVAVPLQLPGVPDRAARRVQGRGVPVNVNYRYLDDELAYLIDNSDSEVLVFHTSLGDRVSRVVDRLPRLRLLVEVDDGGEHVEGAVAFDELLDAHDPMPRLDRPGDDLYMLYTGGTTGMPKGVMYRQHDFVKGLYDAFATLGLPVATPSTLAEIPAFVAAMAERPRFVSVPCPPLMHGTGMWVGGMPPLLSGGTAVLLEGRSFDAHELWRTVERERVTRITIVGDAFARPMLRALEEMEQDGRQLDLTSVDTIVSSGAMWSAEIKDGLTARLDALLIDALGSTEGGGYAVTAAAKGMHVETAKFQLAPTTRC</sequence>
<dbReference type="AlphaFoldDB" id="A0A5Q2RGT8"/>
<dbReference type="EMBL" id="CP045851">
    <property type="protein sequence ID" value="QGG94042.1"/>
    <property type="molecule type" value="Genomic_DNA"/>
</dbReference>
<feature type="region of interest" description="Disordered" evidence="1">
    <location>
        <begin position="1"/>
        <end position="75"/>
    </location>
</feature>
<dbReference type="PANTHER" id="PTHR43767">
    <property type="entry name" value="LONG-CHAIN-FATTY-ACID--COA LIGASE"/>
    <property type="match status" value="1"/>
</dbReference>
<proteinExistence type="predicted"/>
<evidence type="ECO:0000256" key="1">
    <source>
        <dbReference type="SAM" id="MobiDB-lite"/>
    </source>
</evidence>
<dbReference type="InterPro" id="IPR020845">
    <property type="entry name" value="AMP-binding_CS"/>
</dbReference>
<dbReference type="InterPro" id="IPR000873">
    <property type="entry name" value="AMP-dep_synth/lig_dom"/>
</dbReference>
<evidence type="ECO:0000259" key="2">
    <source>
        <dbReference type="Pfam" id="PF00501"/>
    </source>
</evidence>
<dbReference type="Proteomes" id="UP000334019">
    <property type="component" value="Chromosome"/>
</dbReference>
<gene>
    <name evidence="3" type="ORF">GH723_02375</name>
</gene>